<accession>M9M5Y4</accession>
<proteinExistence type="predicted"/>
<dbReference type="Pfam" id="PF13619">
    <property type="entry name" value="KTSC"/>
    <property type="match status" value="1"/>
</dbReference>
<dbReference type="InterPro" id="IPR025309">
    <property type="entry name" value="KTSC_dom"/>
</dbReference>
<dbReference type="AlphaFoldDB" id="M9M5Y4"/>
<reference evidence="2 3" key="1">
    <citation type="submission" date="2012-10" db="EMBL/GenBank/DDBJ databases">
        <title>Draft Genome Sequence of Paenibacillus popilliae ATCC 14706T.</title>
        <authorList>
            <person name="Iiyama K."/>
            <person name="Mori K."/>
            <person name="Mon H."/>
            <person name="Chieda Y."/>
            <person name="Lee J.M."/>
            <person name="Kusakabe T."/>
            <person name="Tashiro K."/>
            <person name="Asano S."/>
            <person name="Yasunaga-Aoki C."/>
            <person name="Shimizu S."/>
        </authorList>
    </citation>
    <scope>NUCLEOTIDE SEQUENCE [LARGE SCALE GENOMIC DNA]</scope>
    <source>
        <strain evidence="2 3">ATCC 14706</strain>
    </source>
</reference>
<name>M9M5Y4_PAEPP</name>
<comment type="caution">
    <text evidence="2">The sequence shown here is derived from an EMBL/GenBank/DDBJ whole genome shotgun (WGS) entry which is preliminary data.</text>
</comment>
<dbReference type="EMBL" id="BALG01000147">
    <property type="protein sequence ID" value="GAC42818.1"/>
    <property type="molecule type" value="Genomic_DNA"/>
</dbReference>
<gene>
    <name evidence="2" type="ORF">PPOP_2178</name>
</gene>
<dbReference type="OrthoDB" id="8450910at2"/>
<dbReference type="Proteomes" id="UP000029453">
    <property type="component" value="Unassembled WGS sequence"/>
</dbReference>
<dbReference type="RefSeq" id="WP_006286313.1">
    <property type="nucleotide sequence ID" value="NZ_BALG01000147.1"/>
</dbReference>
<keyword evidence="3" id="KW-1185">Reference proteome</keyword>
<feature type="domain" description="KTSC" evidence="1">
    <location>
        <begin position="7"/>
        <end position="64"/>
    </location>
</feature>
<protein>
    <recommendedName>
        <fullName evidence="1">KTSC domain-containing protein</fullName>
    </recommendedName>
</protein>
<evidence type="ECO:0000313" key="3">
    <source>
        <dbReference type="Proteomes" id="UP000029453"/>
    </source>
</evidence>
<evidence type="ECO:0000313" key="2">
    <source>
        <dbReference type="EMBL" id="GAC42818.1"/>
    </source>
</evidence>
<organism evidence="2 3">
    <name type="scientific">Paenibacillus popilliae ATCC 14706</name>
    <dbReference type="NCBI Taxonomy" id="1212764"/>
    <lineage>
        <taxon>Bacteria</taxon>
        <taxon>Bacillati</taxon>
        <taxon>Bacillota</taxon>
        <taxon>Bacilli</taxon>
        <taxon>Bacillales</taxon>
        <taxon>Paenibacillaceae</taxon>
        <taxon>Paenibacillus</taxon>
    </lineage>
</organism>
<evidence type="ECO:0000259" key="1">
    <source>
        <dbReference type="Pfam" id="PF13619"/>
    </source>
</evidence>
<sequence length="69" mass="7792">MNWNSVNSSNLSAVAYDAETSTLYIRFQSSGTYAYYDVPSNVYQGLMSASSHGGYHASYIKGRYRYQKL</sequence>